<keyword evidence="2" id="KW-0472">Membrane</keyword>
<comment type="caution">
    <text evidence="3">The sequence shown here is derived from an EMBL/GenBank/DDBJ whole genome shotgun (WGS) entry which is preliminary data.</text>
</comment>
<evidence type="ECO:0000313" key="4">
    <source>
        <dbReference type="Proteomes" id="UP001197093"/>
    </source>
</evidence>
<protein>
    <submittedName>
        <fullName evidence="3">Uncharacterized protein</fullName>
    </submittedName>
</protein>
<accession>A0AAD4F741</accession>
<reference evidence="3" key="1">
    <citation type="submission" date="2023-02" db="EMBL/GenBank/DDBJ databases">
        <authorList>
            <person name="Palmer J.M."/>
        </authorList>
    </citation>
    <scope>NUCLEOTIDE SEQUENCE</scope>
    <source>
        <strain evidence="3">FW57</strain>
    </source>
</reference>
<evidence type="ECO:0000256" key="2">
    <source>
        <dbReference type="SAM" id="Phobius"/>
    </source>
</evidence>
<keyword evidence="4" id="KW-1185">Reference proteome</keyword>
<evidence type="ECO:0000256" key="1">
    <source>
        <dbReference type="SAM" id="MobiDB-lite"/>
    </source>
</evidence>
<gene>
    <name evidence="3" type="ORF">NEMBOFW57_004581</name>
</gene>
<name>A0AAD4F741_9PEZI</name>
<dbReference type="AlphaFoldDB" id="A0AAD4F741"/>
<dbReference type="Proteomes" id="UP001197093">
    <property type="component" value="Unassembled WGS sequence"/>
</dbReference>
<feature type="transmembrane region" description="Helical" evidence="2">
    <location>
        <begin position="287"/>
        <end position="308"/>
    </location>
</feature>
<dbReference type="EMBL" id="JAHCVI010000001">
    <property type="protein sequence ID" value="KAG7294506.1"/>
    <property type="molecule type" value="Genomic_DNA"/>
</dbReference>
<proteinExistence type="predicted"/>
<sequence length="336" mass="37309">MSGRWPPAAEATDAELRGNGGANDMRLSVDVLNINVGTGDSGLFLLIQHPPETRSEVKPFIHRAVLIDGGIGKTGARAIERALKKVAELYFWDQTQGGRDPNQLPWPPLDSIAAAKGGLFDPDTYLCPLMKYEAGALGSPRNTRARTTFYAPYWEGPKFPGRARVWRESTDDAARYLPKGLGANAYIHWKYRNDDTHLGENICKLRTHVDVVLGVNLFIGDTTPQMDMATALAMPTPQHLALWHKNGGLVGIPNLLDNPPTPYAAWPVLCIVAGATGGLGAARNSGIIIVIVIILVIVILVVIIIQRWRWWFVEQFDQPQQLKQQHRVLWRRHIQQ</sequence>
<feature type="region of interest" description="Disordered" evidence="1">
    <location>
        <begin position="1"/>
        <end position="20"/>
    </location>
</feature>
<keyword evidence="2" id="KW-0812">Transmembrane</keyword>
<evidence type="ECO:0000313" key="3">
    <source>
        <dbReference type="EMBL" id="KAG7294506.1"/>
    </source>
</evidence>
<keyword evidence="2" id="KW-1133">Transmembrane helix</keyword>
<organism evidence="3 4">
    <name type="scientific">Staphylotrichum longicolle</name>
    <dbReference type="NCBI Taxonomy" id="669026"/>
    <lineage>
        <taxon>Eukaryota</taxon>
        <taxon>Fungi</taxon>
        <taxon>Dikarya</taxon>
        <taxon>Ascomycota</taxon>
        <taxon>Pezizomycotina</taxon>
        <taxon>Sordariomycetes</taxon>
        <taxon>Sordariomycetidae</taxon>
        <taxon>Sordariales</taxon>
        <taxon>Chaetomiaceae</taxon>
        <taxon>Staphylotrichum</taxon>
    </lineage>
</organism>